<dbReference type="InterPro" id="IPR050187">
    <property type="entry name" value="Lipid_Phosphate_FormReg"/>
</dbReference>
<comment type="similarity">
    <text evidence="2">Belongs to the diacylglycerol/lipid kinase family.</text>
</comment>
<dbReference type="GO" id="GO:0046872">
    <property type="term" value="F:metal ion binding"/>
    <property type="evidence" value="ECO:0007669"/>
    <property type="project" value="UniProtKB-KW"/>
</dbReference>
<dbReference type="GO" id="GO:0005886">
    <property type="term" value="C:plasma membrane"/>
    <property type="evidence" value="ECO:0007669"/>
    <property type="project" value="TreeGrafter"/>
</dbReference>
<sequence>MNPVAAPQDTPVLTLVTNPRAGVGRGAKILPEVVAHLVRGLPDWRIHLMETVSYPEAERALADAVAGSRPATDQRPADALAVLGGDGMMHLGLNACAGTGVPLGMIPGGTGNDLCRGLGIDAHDTQAAVRAIIAGRTREVDLLSTSGSLVGGPTRWVGSAVATGYPAKVNRRANALSWPRGGARYFVAAMAELRTFEPMRYHLEIDGEQRSFEAMFVVVGNTKYFGSGMHACPYAEPDDGLADVTIVHPTDKATLVRLLPRMYSGHYVAHPAVELLRASRVRLAGSDLYCMADGEDLGPTPVDIQIRPGALEVYVP</sequence>
<evidence type="ECO:0000313" key="15">
    <source>
        <dbReference type="Proteomes" id="UP000216300"/>
    </source>
</evidence>
<dbReference type="Gene3D" id="2.60.200.40">
    <property type="match status" value="1"/>
</dbReference>
<keyword evidence="7 14" id="KW-0418">Kinase</keyword>
<dbReference type="Pfam" id="PF00781">
    <property type="entry name" value="DAGK_cat"/>
    <property type="match status" value="1"/>
</dbReference>
<dbReference type="SUPFAM" id="SSF111331">
    <property type="entry name" value="NAD kinase/diacylglycerol kinase-like"/>
    <property type="match status" value="1"/>
</dbReference>
<dbReference type="InterPro" id="IPR017438">
    <property type="entry name" value="ATP-NAD_kinase_N"/>
</dbReference>
<evidence type="ECO:0000256" key="9">
    <source>
        <dbReference type="ARBA" id="ARBA00022842"/>
    </source>
</evidence>
<accession>A0A255EJZ2</accession>
<dbReference type="GO" id="GO:0008654">
    <property type="term" value="P:phospholipid biosynthetic process"/>
    <property type="evidence" value="ECO:0007669"/>
    <property type="project" value="UniProtKB-KW"/>
</dbReference>
<comment type="caution">
    <text evidence="14">The sequence shown here is derived from an EMBL/GenBank/DDBJ whole genome shotgun (WGS) entry which is preliminary data.</text>
</comment>
<dbReference type="Proteomes" id="UP000216300">
    <property type="component" value="Unassembled WGS sequence"/>
</dbReference>
<name>A0A255EJZ2_9ACTN</name>
<dbReference type="PANTHER" id="PTHR12358:SF106">
    <property type="entry name" value="LIPID KINASE YEGS"/>
    <property type="match status" value="1"/>
</dbReference>
<feature type="domain" description="DAGKc" evidence="13">
    <location>
        <begin position="8"/>
        <end position="148"/>
    </location>
</feature>
<evidence type="ECO:0000259" key="13">
    <source>
        <dbReference type="PROSITE" id="PS50146"/>
    </source>
</evidence>
<dbReference type="InterPro" id="IPR001206">
    <property type="entry name" value="Diacylglycerol_kinase_cat_dom"/>
</dbReference>
<dbReference type="PANTHER" id="PTHR12358">
    <property type="entry name" value="SPHINGOSINE KINASE"/>
    <property type="match status" value="1"/>
</dbReference>
<reference evidence="14 15" key="1">
    <citation type="submission" date="2017-07" db="EMBL/GenBank/DDBJ databases">
        <title>Draft whole genome sequences of clinical Proprionibacteriaceae strains.</title>
        <authorList>
            <person name="Bernier A.-M."/>
            <person name="Bernard K."/>
            <person name="Domingo M.-C."/>
        </authorList>
    </citation>
    <scope>NUCLEOTIDE SEQUENCE [LARGE SCALE GENOMIC DNA]</scope>
    <source>
        <strain evidence="14 15">NML 150081</strain>
    </source>
</reference>
<proteinExistence type="inferred from homology"/>
<dbReference type="GO" id="GO:0005524">
    <property type="term" value="F:ATP binding"/>
    <property type="evidence" value="ECO:0007669"/>
    <property type="project" value="UniProtKB-KW"/>
</dbReference>
<keyword evidence="3" id="KW-0444">Lipid biosynthesis</keyword>
<evidence type="ECO:0000256" key="3">
    <source>
        <dbReference type="ARBA" id="ARBA00022516"/>
    </source>
</evidence>
<organism evidence="14 15">
    <name type="scientific">Parenemella sanctibonifatiensis</name>
    <dbReference type="NCBI Taxonomy" id="2016505"/>
    <lineage>
        <taxon>Bacteria</taxon>
        <taxon>Bacillati</taxon>
        <taxon>Actinomycetota</taxon>
        <taxon>Actinomycetes</taxon>
        <taxon>Propionibacteriales</taxon>
        <taxon>Propionibacteriaceae</taxon>
        <taxon>Parenemella</taxon>
    </lineage>
</organism>
<evidence type="ECO:0000256" key="4">
    <source>
        <dbReference type="ARBA" id="ARBA00022679"/>
    </source>
</evidence>
<keyword evidence="4" id="KW-0808">Transferase</keyword>
<protein>
    <submittedName>
        <fullName evidence="14">Lipid kinase</fullName>
    </submittedName>
</protein>
<dbReference type="EMBL" id="NMVJ01000006">
    <property type="protein sequence ID" value="OYN91291.1"/>
    <property type="molecule type" value="Genomic_DNA"/>
</dbReference>
<keyword evidence="8" id="KW-0067">ATP-binding</keyword>
<keyword evidence="12" id="KW-1208">Phospholipid metabolism</keyword>
<dbReference type="SMART" id="SM00046">
    <property type="entry name" value="DAGKc"/>
    <property type="match status" value="1"/>
</dbReference>
<dbReference type="OrthoDB" id="142078at2"/>
<evidence type="ECO:0000256" key="6">
    <source>
        <dbReference type="ARBA" id="ARBA00022741"/>
    </source>
</evidence>
<evidence type="ECO:0000256" key="1">
    <source>
        <dbReference type="ARBA" id="ARBA00001946"/>
    </source>
</evidence>
<dbReference type="InterPro" id="IPR005218">
    <property type="entry name" value="Diacylglycerol/lipid_kinase"/>
</dbReference>
<keyword evidence="5" id="KW-0479">Metal-binding</keyword>
<dbReference type="NCBIfam" id="TIGR00147">
    <property type="entry name" value="YegS/Rv2252/BmrU family lipid kinase"/>
    <property type="match status" value="1"/>
</dbReference>
<evidence type="ECO:0000256" key="8">
    <source>
        <dbReference type="ARBA" id="ARBA00022840"/>
    </source>
</evidence>
<keyword evidence="15" id="KW-1185">Reference proteome</keyword>
<dbReference type="GO" id="GO:0004143">
    <property type="term" value="F:ATP-dependent diacylglycerol kinase activity"/>
    <property type="evidence" value="ECO:0007669"/>
    <property type="project" value="TreeGrafter"/>
</dbReference>
<dbReference type="Gene3D" id="3.40.50.10330">
    <property type="entry name" value="Probable inorganic polyphosphate/atp-NAD kinase, domain 1"/>
    <property type="match status" value="1"/>
</dbReference>
<dbReference type="AlphaFoldDB" id="A0A255EJZ2"/>
<keyword evidence="9" id="KW-0460">Magnesium</keyword>
<evidence type="ECO:0000256" key="12">
    <source>
        <dbReference type="ARBA" id="ARBA00023264"/>
    </source>
</evidence>
<evidence type="ECO:0000256" key="11">
    <source>
        <dbReference type="ARBA" id="ARBA00023209"/>
    </source>
</evidence>
<evidence type="ECO:0000256" key="2">
    <source>
        <dbReference type="ARBA" id="ARBA00005983"/>
    </source>
</evidence>
<keyword evidence="11" id="KW-0594">Phospholipid biosynthesis</keyword>
<dbReference type="PROSITE" id="PS50146">
    <property type="entry name" value="DAGK"/>
    <property type="match status" value="1"/>
</dbReference>
<dbReference type="InterPro" id="IPR045540">
    <property type="entry name" value="YegS/DAGK_C"/>
</dbReference>
<dbReference type="Pfam" id="PF19279">
    <property type="entry name" value="YegS_C"/>
    <property type="match status" value="1"/>
</dbReference>
<evidence type="ECO:0000256" key="5">
    <source>
        <dbReference type="ARBA" id="ARBA00022723"/>
    </source>
</evidence>
<keyword evidence="6" id="KW-0547">Nucleotide-binding</keyword>
<evidence type="ECO:0000256" key="10">
    <source>
        <dbReference type="ARBA" id="ARBA00023098"/>
    </source>
</evidence>
<evidence type="ECO:0000313" key="14">
    <source>
        <dbReference type="EMBL" id="OYN91291.1"/>
    </source>
</evidence>
<gene>
    <name evidence="14" type="ORF">CGZ91_07565</name>
</gene>
<dbReference type="InterPro" id="IPR016064">
    <property type="entry name" value="NAD/diacylglycerol_kinase_sf"/>
</dbReference>
<evidence type="ECO:0000256" key="7">
    <source>
        <dbReference type="ARBA" id="ARBA00022777"/>
    </source>
</evidence>
<keyword evidence="10" id="KW-0443">Lipid metabolism</keyword>
<comment type="cofactor">
    <cofactor evidence="1">
        <name>Mg(2+)</name>
        <dbReference type="ChEBI" id="CHEBI:18420"/>
    </cofactor>
</comment>